<dbReference type="RefSeq" id="WP_013538197.1">
    <property type="nucleotide sequence ID" value="NC_014926.1"/>
</dbReference>
<protein>
    <recommendedName>
        <fullName evidence="4">Flagellar assembly protein FliH/Type III secretion system HrpE domain-containing protein</fullName>
    </recommendedName>
</protein>
<feature type="coiled-coil region" evidence="1">
    <location>
        <begin position="28"/>
        <end position="97"/>
    </location>
</feature>
<reference evidence="2" key="1">
    <citation type="submission" date="2011-01" db="EMBL/GenBank/DDBJ databases">
        <title>Complete sequence of chromosome of Thermovibrio ammonificans HB-1.</title>
        <authorList>
            <consortium name="US DOE Joint Genome Institute"/>
            <person name="Lucas S."/>
            <person name="Copeland A."/>
            <person name="Lapidus A."/>
            <person name="Cheng J.-F."/>
            <person name="Goodwin L."/>
            <person name="Pitluck S."/>
            <person name="Davenport K."/>
            <person name="Detter J.C."/>
            <person name="Han C."/>
            <person name="Tapia R."/>
            <person name="Land M."/>
            <person name="Hauser L."/>
            <person name="Kyrpides N."/>
            <person name="Ivanova N."/>
            <person name="Ovchinnikova G."/>
            <person name="Vetriani C."/>
            <person name="Woyke T."/>
        </authorList>
    </citation>
    <scope>NUCLEOTIDE SEQUENCE [LARGE SCALE GENOMIC DNA]</scope>
    <source>
        <strain evidence="2">HB-1</strain>
    </source>
</reference>
<dbReference type="AlphaFoldDB" id="E8T482"/>
<dbReference type="KEGG" id="tam:Theam_1449"/>
<dbReference type="OrthoDB" id="15545at2"/>
<dbReference type="SUPFAM" id="SSF58113">
    <property type="entry name" value="Apolipoprotein A-I"/>
    <property type="match status" value="1"/>
</dbReference>
<dbReference type="HOGENOM" id="CLU_107137_0_0_0"/>
<evidence type="ECO:0000313" key="2">
    <source>
        <dbReference type="EMBL" id="ADU97411.1"/>
    </source>
</evidence>
<dbReference type="STRING" id="648996.Theam_1449"/>
<gene>
    <name evidence="2" type="ordered locus">Theam_1449</name>
</gene>
<keyword evidence="1" id="KW-0175">Coiled coil</keyword>
<dbReference type="EMBL" id="CP002444">
    <property type="protein sequence ID" value="ADU97411.1"/>
    <property type="molecule type" value="Genomic_DNA"/>
</dbReference>
<sequence>MIDLEDFTPLVECIQASKEEEDKEAFYQKQLLALREQFQKELERVRREAYRKGFEEGVKKASAELEKRFSKELNQVKRSYEERLSSLSVNIDSLVEELNGSLSQVQNNFLEAVSEALVELLSFLYIDPSNAPFVKEKLQELLEEFKDEPLLTVEVGKGLAEHVTGEFVKVNPELGDNDFRVKFKEFTVESSLREKINLVRDELKREAKKAAQV</sequence>
<proteinExistence type="predicted"/>
<evidence type="ECO:0008006" key="4">
    <source>
        <dbReference type="Google" id="ProtNLM"/>
    </source>
</evidence>
<dbReference type="Proteomes" id="UP000006362">
    <property type="component" value="Chromosome"/>
</dbReference>
<evidence type="ECO:0000313" key="3">
    <source>
        <dbReference type="Proteomes" id="UP000006362"/>
    </source>
</evidence>
<dbReference type="eggNOG" id="COG1317">
    <property type="taxonomic scope" value="Bacteria"/>
</dbReference>
<keyword evidence="3" id="KW-1185">Reference proteome</keyword>
<name>E8T482_THEA1</name>
<evidence type="ECO:0000256" key="1">
    <source>
        <dbReference type="SAM" id="Coils"/>
    </source>
</evidence>
<organism evidence="2 3">
    <name type="scientific">Thermovibrio ammonificans (strain DSM 15698 / JCM 12110 / HB-1)</name>
    <dbReference type="NCBI Taxonomy" id="648996"/>
    <lineage>
        <taxon>Bacteria</taxon>
        <taxon>Pseudomonadati</taxon>
        <taxon>Aquificota</taxon>
        <taxon>Aquificia</taxon>
        <taxon>Desulfurobacteriales</taxon>
        <taxon>Desulfurobacteriaceae</taxon>
        <taxon>Thermovibrio</taxon>
    </lineage>
</organism>
<accession>E8T482</accession>